<dbReference type="EMBL" id="CAJNOR010016026">
    <property type="protein sequence ID" value="CAF1683957.1"/>
    <property type="molecule type" value="Genomic_DNA"/>
</dbReference>
<accession>A0A816H5J2</accession>
<proteinExistence type="predicted"/>
<organism evidence="1 2">
    <name type="scientific">Adineta ricciae</name>
    <name type="common">Rotifer</name>
    <dbReference type="NCBI Taxonomy" id="249248"/>
    <lineage>
        <taxon>Eukaryota</taxon>
        <taxon>Metazoa</taxon>
        <taxon>Spiralia</taxon>
        <taxon>Gnathifera</taxon>
        <taxon>Rotifera</taxon>
        <taxon>Eurotatoria</taxon>
        <taxon>Bdelloidea</taxon>
        <taxon>Adinetida</taxon>
        <taxon>Adinetidae</taxon>
        <taxon>Adineta</taxon>
    </lineage>
</organism>
<dbReference type="Proteomes" id="UP000663828">
    <property type="component" value="Unassembled WGS sequence"/>
</dbReference>
<reference evidence="1" key="1">
    <citation type="submission" date="2021-02" db="EMBL/GenBank/DDBJ databases">
        <authorList>
            <person name="Nowell W R."/>
        </authorList>
    </citation>
    <scope>NUCLEOTIDE SEQUENCE</scope>
</reference>
<sequence length="61" mass="6858">MKSRTKGATQRLPLSSDRSSHLTKLAADFIICNLLPLSLVESPQVQFIFQEAEPSYVLPKR</sequence>
<feature type="non-terminal residue" evidence="1">
    <location>
        <position position="61"/>
    </location>
</feature>
<comment type="caution">
    <text evidence="1">The sequence shown here is derived from an EMBL/GenBank/DDBJ whole genome shotgun (WGS) entry which is preliminary data.</text>
</comment>
<keyword evidence="2" id="KW-1185">Reference proteome</keyword>
<name>A0A816H5J2_ADIRI</name>
<evidence type="ECO:0000313" key="1">
    <source>
        <dbReference type="EMBL" id="CAF1683957.1"/>
    </source>
</evidence>
<dbReference type="AlphaFoldDB" id="A0A816H5J2"/>
<evidence type="ECO:0000313" key="2">
    <source>
        <dbReference type="Proteomes" id="UP000663828"/>
    </source>
</evidence>
<protein>
    <submittedName>
        <fullName evidence="1">Uncharacterized protein</fullName>
    </submittedName>
</protein>
<gene>
    <name evidence="1" type="ORF">XAT740_LOCUS61339</name>
</gene>